<dbReference type="EMBL" id="CP010777">
    <property type="protein sequence ID" value="AKQ45815.1"/>
    <property type="molecule type" value="Genomic_DNA"/>
</dbReference>
<protein>
    <submittedName>
        <fullName evidence="1">Uncharacterized protein</fullName>
    </submittedName>
</protein>
<evidence type="ECO:0000313" key="2">
    <source>
        <dbReference type="Proteomes" id="UP000036458"/>
    </source>
</evidence>
<keyword evidence="2" id="KW-1185">Reference proteome</keyword>
<proteinExistence type="predicted"/>
<accession>A0A0H4VJ21</accession>
<dbReference type="AlphaFoldDB" id="A0A0H4VJ21"/>
<evidence type="ECO:0000313" key="1">
    <source>
        <dbReference type="EMBL" id="AKQ45815.1"/>
    </source>
</evidence>
<dbReference type="Proteomes" id="UP000036458">
    <property type="component" value="Chromosome"/>
</dbReference>
<sequence length="71" mass="8573">MEREIYLRRNPSAVKDGQIQQEEMMGMLYRKLTLLQEPGLLSPTQLQNLRWEVEKKTERGDWLHLQWEMAT</sequence>
<gene>
    <name evidence="1" type="ORF">TH63_09435</name>
</gene>
<dbReference type="KEGG" id="ruf:TH63_09435"/>
<organism evidence="1 2">
    <name type="scientific">Rufibacter radiotolerans</name>
    <dbReference type="NCBI Taxonomy" id="1379910"/>
    <lineage>
        <taxon>Bacteria</taxon>
        <taxon>Pseudomonadati</taxon>
        <taxon>Bacteroidota</taxon>
        <taxon>Cytophagia</taxon>
        <taxon>Cytophagales</taxon>
        <taxon>Hymenobacteraceae</taxon>
        <taxon>Rufibacter</taxon>
    </lineage>
</organism>
<name>A0A0H4VJ21_9BACT</name>
<dbReference type="PATRIC" id="fig|1379910.4.peg.2046"/>
<reference evidence="1 2" key="1">
    <citation type="submission" date="2015-01" db="EMBL/GenBank/DDBJ databases">
        <title>Rufibacter sp./DG31D/ whole genome sequencing.</title>
        <authorList>
            <person name="Kim M.K."/>
            <person name="Srinivasan S."/>
            <person name="Lee J.-J."/>
        </authorList>
    </citation>
    <scope>NUCLEOTIDE SEQUENCE [LARGE SCALE GENOMIC DNA]</scope>
    <source>
        <strain evidence="1 2">DG31D</strain>
    </source>
</reference>